<name>A0AAW8FQH2_9ACTN</name>
<protein>
    <recommendedName>
        <fullName evidence="3">ATP-grasp-modified RiPP</fullName>
    </recommendedName>
</protein>
<reference evidence="1" key="1">
    <citation type="submission" date="2023-07" db="EMBL/GenBank/DDBJ databases">
        <title>Comparative genomics of wheat-associated soil bacteria to identify genetic determinants of phenazine resistance.</title>
        <authorList>
            <person name="Mouncey N."/>
        </authorList>
    </citation>
    <scope>NUCLEOTIDE SEQUENCE</scope>
    <source>
        <strain evidence="1">V4I22</strain>
    </source>
</reference>
<dbReference type="Proteomes" id="UP001234216">
    <property type="component" value="Unassembled WGS sequence"/>
</dbReference>
<gene>
    <name evidence="1" type="ORF">QFZ22_008199</name>
</gene>
<evidence type="ECO:0008006" key="3">
    <source>
        <dbReference type="Google" id="ProtNLM"/>
    </source>
</evidence>
<organism evidence="1 2">
    <name type="scientific">Streptomyces canus</name>
    <dbReference type="NCBI Taxonomy" id="58343"/>
    <lineage>
        <taxon>Bacteria</taxon>
        <taxon>Bacillati</taxon>
        <taxon>Actinomycetota</taxon>
        <taxon>Actinomycetes</taxon>
        <taxon>Kitasatosporales</taxon>
        <taxon>Streptomycetaceae</taxon>
        <taxon>Streptomyces</taxon>
        <taxon>Streptomyces aurantiacus group</taxon>
    </lineage>
</organism>
<comment type="caution">
    <text evidence="1">The sequence shown here is derived from an EMBL/GenBank/DDBJ whole genome shotgun (WGS) entry which is preliminary data.</text>
</comment>
<accession>A0AAW8FQH2</accession>
<proteinExistence type="predicted"/>
<sequence length="47" mass="4999">MTDDRPVPLDEYPVHQVPLSMKYVATGDRNATTAASSTSSTTTDAPC</sequence>
<evidence type="ECO:0000313" key="2">
    <source>
        <dbReference type="Proteomes" id="UP001234216"/>
    </source>
</evidence>
<evidence type="ECO:0000313" key="1">
    <source>
        <dbReference type="EMBL" id="MDQ0912214.1"/>
    </source>
</evidence>
<dbReference type="EMBL" id="JAUSZV010000005">
    <property type="protein sequence ID" value="MDQ0912214.1"/>
    <property type="molecule type" value="Genomic_DNA"/>
</dbReference>
<dbReference type="AlphaFoldDB" id="A0AAW8FQH2"/>